<accession>A0ACB8UW37</accession>
<sequence length="431" mass="49049">MSYDSTLDGIDHSKPASEDPSRLRTFFSILRRFIGVTDIATARFSLPAQLLEPTPNLGPSHPPKHQKAWLNRGIEYWNYLDRPENFISIGKSDDELGRMLEVLRFWFTKDVVSGDGAFCHWEAEDCQPSVSPDSIEDSASAGIQAASNDEKVRVSFITEQTSHHPPVSAFYINCPQRGISARGFDQITAKFSGTSIRIAPGQHNLGIFLNLDRRGNEEYQLTHPAAHIGGWLRGSLSISVSDACYVTCAKTRIKVILQYLEDSWLGKAHYRVAGLIFRYDPENDDKTKIKEVPEDDILARIEGSWHEQVYYTLASSLERRLLVDITPLHPASKIVPPENHQLPNESRKCWSEVTMAIHSKQYNLATQRKHELEERQRVKAAIRMEKNHEWQPRFFNLPFDPSGKPELTDDGRKALEKLHNGDYTLEEKEIA</sequence>
<proteinExistence type="predicted"/>
<gene>
    <name evidence="1" type="ORF">LOY88_003471</name>
</gene>
<dbReference type="EMBL" id="JALBCA010000046">
    <property type="protein sequence ID" value="KAI2386613.1"/>
    <property type="molecule type" value="Genomic_DNA"/>
</dbReference>
<protein>
    <submittedName>
        <fullName evidence="1">Uncharacterized protein</fullName>
    </submittedName>
</protein>
<evidence type="ECO:0000313" key="1">
    <source>
        <dbReference type="EMBL" id="KAI2386613.1"/>
    </source>
</evidence>
<comment type="caution">
    <text evidence="1">The sequence shown here is derived from an EMBL/GenBank/DDBJ whole genome shotgun (WGS) entry which is preliminary data.</text>
</comment>
<reference evidence="1" key="1">
    <citation type="journal article" date="2022" name="bioRxiv">
        <title>Population genetic analysis of Ophidiomyces ophidiicola, the causative agent of snake fungal disease, indicates recent introductions to the USA.</title>
        <authorList>
            <person name="Ladner J.T."/>
            <person name="Palmer J.M."/>
            <person name="Ettinger C.L."/>
            <person name="Stajich J.E."/>
            <person name="Farrell T.M."/>
            <person name="Glorioso B.M."/>
            <person name="Lawson B."/>
            <person name="Price S.J."/>
            <person name="Stengle A.G."/>
            <person name="Grear D.A."/>
            <person name="Lorch J.M."/>
        </authorList>
    </citation>
    <scope>NUCLEOTIDE SEQUENCE</scope>
    <source>
        <strain evidence="1">NWHC 24266-5</strain>
    </source>
</reference>
<organism evidence="1">
    <name type="scientific">Ophidiomyces ophidiicola</name>
    <dbReference type="NCBI Taxonomy" id="1387563"/>
    <lineage>
        <taxon>Eukaryota</taxon>
        <taxon>Fungi</taxon>
        <taxon>Dikarya</taxon>
        <taxon>Ascomycota</taxon>
        <taxon>Pezizomycotina</taxon>
        <taxon>Eurotiomycetes</taxon>
        <taxon>Eurotiomycetidae</taxon>
        <taxon>Onygenales</taxon>
        <taxon>Onygenaceae</taxon>
        <taxon>Ophidiomyces</taxon>
    </lineage>
</organism>
<name>A0ACB8UW37_9EURO</name>